<feature type="compositionally biased region" description="Polar residues" evidence="10">
    <location>
        <begin position="1"/>
        <end position="12"/>
    </location>
</feature>
<evidence type="ECO:0000256" key="2">
    <source>
        <dbReference type="ARBA" id="ARBA00009485"/>
    </source>
</evidence>
<keyword evidence="7 9" id="KW-0175">Coiled coil</keyword>
<feature type="non-terminal residue" evidence="11">
    <location>
        <position position="1"/>
    </location>
</feature>
<reference evidence="11 12" key="1">
    <citation type="submission" date="2019-09" db="EMBL/GenBank/DDBJ databases">
        <title>Bird 10,000 Genomes (B10K) Project - Family phase.</title>
        <authorList>
            <person name="Zhang G."/>
        </authorList>
    </citation>
    <scope>NUCLEOTIDE SEQUENCE [LARGE SCALE GENOMIC DNA]</scope>
    <source>
        <strain evidence="11">B10K-DU-002-26</strain>
        <tissue evidence="11">Muscle</tissue>
    </source>
</reference>
<evidence type="ECO:0000313" key="11">
    <source>
        <dbReference type="EMBL" id="NXR60117.1"/>
    </source>
</evidence>
<keyword evidence="5" id="KW-0493">Microtubule</keyword>
<proteinExistence type="inferred from homology"/>
<feature type="region of interest" description="Disordered" evidence="10">
    <location>
        <begin position="1"/>
        <end position="75"/>
    </location>
</feature>
<dbReference type="GO" id="GO:0060271">
    <property type="term" value="P:cilium assembly"/>
    <property type="evidence" value="ECO:0007669"/>
    <property type="project" value="TreeGrafter"/>
</dbReference>
<feature type="coiled-coil region" evidence="9">
    <location>
        <begin position="672"/>
        <end position="808"/>
    </location>
</feature>
<comment type="similarity">
    <text evidence="2">Belongs to the CEP162 family.</text>
</comment>
<feature type="region of interest" description="Disordered" evidence="10">
    <location>
        <begin position="161"/>
        <end position="206"/>
    </location>
</feature>
<feature type="coiled-coil region" evidence="9">
    <location>
        <begin position="590"/>
        <end position="617"/>
    </location>
</feature>
<feature type="compositionally biased region" description="Basic and acidic residues" evidence="10">
    <location>
        <begin position="1042"/>
        <end position="1056"/>
    </location>
</feature>
<keyword evidence="6" id="KW-0970">Cilium biogenesis/degradation</keyword>
<dbReference type="GO" id="GO:0005654">
    <property type="term" value="C:nucleoplasm"/>
    <property type="evidence" value="ECO:0007669"/>
    <property type="project" value="TreeGrafter"/>
</dbReference>
<comment type="subcellular location">
    <subcellularLocation>
        <location evidence="1">Cytoplasm</location>
        <location evidence="1">Cytoskeleton</location>
        <location evidence="1">Microtubule organizing center</location>
        <location evidence="1">Centrosome</location>
        <location evidence="1">Centriole</location>
    </subcellularLocation>
</comment>
<feature type="coiled-coil region" evidence="9">
    <location>
        <begin position="1231"/>
        <end position="1371"/>
    </location>
</feature>
<feature type="non-terminal residue" evidence="11">
    <location>
        <position position="1392"/>
    </location>
</feature>
<evidence type="ECO:0000256" key="9">
    <source>
        <dbReference type="SAM" id="Coils"/>
    </source>
</evidence>
<feature type="coiled-coil region" evidence="9">
    <location>
        <begin position="841"/>
        <end position="903"/>
    </location>
</feature>
<evidence type="ECO:0000256" key="3">
    <source>
        <dbReference type="ARBA" id="ARBA00021406"/>
    </source>
</evidence>
<evidence type="ECO:0000256" key="5">
    <source>
        <dbReference type="ARBA" id="ARBA00022701"/>
    </source>
</evidence>
<dbReference type="GO" id="GO:0034451">
    <property type="term" value="C:centriolar satellite"/>
    <property type="evidence" value="ECO:0007669"/>
    <property type="project" value="TreeGrafter"/>
</dbReference>
<evidence type="ECO:0000256" key="6">
    <source>
        <dbReference type="ARBA" id="ARBA00022794"/>
    </source>
</evidence>
<evidence type="ECO:0000256" key="7">
    <source>
        <dbReference type="ARBA" id="ARBA00023054"/>
    </source>
</evidence>
<feature type="region of interest" description="Disordered" evidence="10">
    <location>
        <begin position="421"/>
        <end position="504"/>
    </location>
</feature>
<evidence type="ECO:0000256" key="4">
    <source>
        <dbReference type="ARBA" id="ARBA00022490"/>
    </source>
</evidence>
<organism evidence="11 12">
    <name type="scientific">Rhadina sibilatrix</name>
    <dbReference type="NCBI Taxonomy" id="2585818"/>
    <lineage>
        <taxon>Eukaryota</taxon>
        <taxon>Metazoa</taxon>
        <taxon>Chordata</taxon>
        <taxon>Craniata</taxon>
        <taxon>Vertebrata</taxon>
        <taxon>Euteleostomi</taxon>
        <taxon>Archelosauria</taxon>
        <taxon>Archosauria</taxon>
        <taxon>Dinosauria</taxon>
        <taxon>Saurischia</taxon>
        <taxon>Theropoda</taxon>
        <taxon>Coelurosauria</taxon>
        <taxon>Aves</taxon>
        <taxon>Neognathae</taxon>
        <taxon>Neoaves</taxon>
        <taxon>Telluraves</taxon>
        <taxon>Australaves</taxon>
        <taxon>Passeriformes</taxon>
        <taxon>Sylvioidea</taxon>
        <taxon>Phylloscopidae</taxon>
        <taxon>Rhadina</taxon>
    </lineage>
</organism>
<keyword evidence="8" id="KW-0206">Cytoskeleton</keyword>
<dbReference type="PANTHER" id="PTHR34031:SF1">
    <property type="entry name" value="CENTROSOMAL PROTEIN OF 162 KDA"/>
    <property type="match status" value="1"/>
</dbReference>
<accession>A0A7L2MJF6</accession>
<keyword evidence="12" id="KW-1185">Reference proteome</keyword>
<name>A0A7L2MJF6_9PASS</name>
<dbReference type="GO" id="GO:0005879">
    <property type="term" value="C:axonemal microtubule"/>
    <property type="evidence" value="ECO:0007669"/>
    <property type="project" value="TreeGrafter"/>
</dbReference>
<dbReference type="EMBL" id="VWYO01006090">
    <property type="protein sequence ID" value="NXR60117.1"/>
    <property type="molecule type" value="Genomic_DNA"/>
</dbReference>
<evidence type="ECO:0000256" key="1">
    <source>
        <dbReference type="ARBA" id="ARBA00004114"/>
    </source>
</evidence>
<keyword evidence="4" id="KW-0963">Cytoplasm</keyword>
<evidence type="ECO:0000313" key="12">
    <source>
        <dbReference type="Proteomes" id="UP000587697"/>
    </source>
</evidence>
<feature type="coiled-coil region" evidence="9">
    <location>
        <begin position="1154"/>
        <end position="1181"/>
    </location>
</feature>
<sequence length="1392" mass="159365">LIQSLSDDSLGNSKKKSSILEKLGQPRKIEKKKKDSVPWWLSEEDSDDGGMPEGNGNFVKMQSTSQPLGECHENMDVEKMQLQKSNGDAVSLSRDSLETNDSVLASGPNQSITGVGLDTLEEQEEKEIFFAKLEREASSTIDYSRLNKELDSNDSVILAPFVRNENAEKEEEPAREEKSGSYSEDFEEETDTNPAHKTEGDQEEANTGMLAKVVLLDSQDSTVELQKAIETLDVAPGEHDQPEEVTAAEMNEAGTSYGQSTSDMEALHQAYRHIGQSLGDTDEQKLHSSAVAGSEGLGQSISQNNDIYAKKMSTVDSDLPTVEELMKTIKGHTCNIRNFDADPESPVKLVGSTENDLISHSPFEDPQSNTAWEKNLVEKFNREESIFLQTSMNDDNFQRMTEKEIQTNEVQPDILREKIGQDSLLSQGSKTKKALRSCSLKNERSGSMTTKPMSHKNLRSPATAHKKKPSHGPHGLVRSSGYGKPSLISKQSFPVSEKKTPKETLKNTCMKAKSSAERAKSKEALFATRIIRSATNEPTLEGSINRVLSGQSVVDKLGHQAADYNRQYHHDLSFSPFKSCDRELYLLKRVQAAEEDLNTARDLVQQLGSKLSQKEKEMEAKVVELKTQHEKELSRLGQENYLLQSKLRNMEEMTREKRWAHAETIPITEEKLAQIQKEIGDQEVIIQGYQQENERLYKQMKELQIQNKKNEERMFKENQCLKSELIHLREKIEKTNNQSRIMQDSEPARNQSFTELISELRAAQKEEAKLQEEIRHLKQDKQALEVDLVQAKKERDLAKVQIASASSEKSYEFKVMEESYKQEITHLKKRLQWYAENQDLLDKDAARLKDAREEIEKLKVEVEKLRAEAGNQCVLQKKRLRDRAADAKRIQDLERQIREMEGIIKRRYPNSLPALIYAAAAAEKTNDLLAKTNTVEFLERRIKKLETELEGKDDEAKKSLRAMEQQFQKIKIQYEQRLAELEQLLAYEFINETPKLNGDKATSTELEQELQNLKKAHQITVGNLQTEIENLKSQNSQLKLRSKNDNKDLESMDSKMKQGNTKDRLLKLNEELVTKNREIQDLTKTVEKLQKERMVMLSDNNLRNKTNTNGNSTEVLKKSMSATDGRNSNNTEPCLSIFNDDKIHQPHIFSDSRLSEVLQENAHLKEELERLSLEMSQQRVKSQAALAYSESNIRRMQEDTAEYIASLKASHQREVEKIVCQHAKEHSTSKVAELKNRISTQEILIKHLQEQLGEQEGRQEALLVSQIREQLLQKEVTKLLEELKEARESQSPEMKHFLCLEKKIKHIESRYAEREHEIQKATQLTQHISEVRQTQEAEKWRRLAQQKNQELEKFRMELDSILDVLRELQRQGVVIPAPDSSGFRVTDSYWKT</sequence>
<feature type="compositionally biased region" description="Basic residues" evidence="10">
    <location>
        <begin position="453"/>
        <end position="471"/>
    </location>
</feature>
<gene>
    <name evidence="11" type="primary">Cep162</name>
    <name evidence="11" type="ORF">RHASIB_R12470</name>
</gene>
<comment type="caution">
    <text evidence="11">The sequence shown here is derived from an EMBL/GenBank/DDBJ whole genome shotgun (WGS) entry which is preliminary data.</text>
</comment>
<evidence type="ECO:0000256" key="8">
    <source>
        <dbReference type="ARBA" id="ARBA00023212"/>
    </source>
</evidence>
<dbReference type="Proteomes" id="UP000587697">
    <property type="component" value="Unassembled WGS sequence"/>
</dbReference>
<evidence type="ECO:0000256" key="10">
    <source>
        <dbReference type="SAM" id="MobiDB-lite"/>
    </source>
</evidence>
<dbReference type="InterPro" id="IPR038774">
    <property type="entry name" value="CEP162-like"/>
</dbReference>
<protein>
    <recommendedName>
        <fullName evidence="3">Centrosomal protein of 162 kDa</fullName>
    </recommendedName>
</protein>
<feature type="region of interest" description="Disordered" evidence="10">
    <location>
        <begin position="1032"/>
        <end position="1056"/>
    </location>
</feature>
<dbReference type="GO" id="GO:0005814">
    <property type="term" value="C:centriole"/>
    <property type="evidence" value="ECO:0007669"/>
    <property type="project" value="UniProtKB-SubCell"/>
</dbReference>
<dbReference type="PANTHER" id="PTHR34031">
    <property type="entry name" value="CENTROSOMAL PROTEIN OF 162 KDA"/>
    <property type="match status" value="1"/>
</dbReference>